<feature type="active site" evidence="1">
    <location>
        <position position="237"/>
    </location>
</feature>
<evidence type="ECO:0000313" key="5">
    <source>
        <dbReference type="Proteomes" id="UP000241454"/>
    </source>
</evidence>
<evidence type="ECO:0000259" key="3">
    <source>
        <dbReference type="PROSITE" id="PS51459"/>
    </source>
</evidence>
<protein>
    <submittedName>
        <fullName evidence="4">Fic family protein</fullName>
    </submittedName>
</protein>
<proteinExistence type="predicted"/>
<name>A0A2R4G4S3_BIFAD</name>
<dbReference type="InterPro" id="IPR036597">
    <property type="entry name" value="Fido-like_dom_sf"/>
</dbReference>
<dbReference type="Proteomes" id="UP000241454">
    <property type="component" value="Chromosome"/>
</dbReference>
<gene>
    <name evidence="4" type="ORF">C8077_08035</name>
</gene>
<organism evidence="4 5">
    <name type="scientific">Bifidobacterium adolescentis</name>
    <dbReference type="NCBI Taxonomy" id="1680"/>
    <lineage>
        <taxon>Bacteria</taxon>
        <taxon>Bacillati</taxon>
        <taxon>Actinomycetota</taxon>
        <taxon>Actinomycetes</taxon>
        <taxon>Bifidobacteriales</taxon>
        <taxon>Bifidobacteriaceae</taxon>
        <taxon>Bifidobacterium</taxon>
    </lineage>
</organism>
<dbReference type="InterPro" id="IPR040198">
    <property type="entry name" value="Fido_containing"/>
</dbReference>
<feature type="binding site" evidence="2">
    <location>
        <begin position="241"/>
        <end position="248"/>
    </location>
    <ligand>
        <name>ATP</name>
        <dbReference type="ChEBI" id="CHEBI:30616"/>
    </ligand>
</feature>
<dbReference type="PANTHER" id="PTHR13504:SF40">
    <property type="entry name" value="FIDO DOMAIN-CONTAINING PROTEIN"/>
    <property type="match status" value="1"/>
</dbReference>
<feature type="domain" description="Fido" evidence="3">
    <location>
        <begin position="151"/>
        <end position="300"/>
    </location>
</feature>
<accession>A0A2R4G4S3</accession>
<keyword evidence="2" id="KW-0067">ATP-binding</keyword>
<feature type="binding site" evidence="2">
    <location>
        <position position="290"/>
    </location>
    <ligand>
        <name>ATP</name>
        <dbReference type="ChEBI" id="CHEBI:30616"/>
    </ligand>
</feature>
<feature type="binding site" evidence="2">
    <location>
        <begin position="278"/>
        <end position="279"/>
    </location>
    <ligand>
        <name>ATP</name>
        <dbReference type="ChEBI" id="CHEBI:30616"/>
    </ligand>
</feature>
<dbReference type="Pfam" id="PF02661">
    <property type="entry name" value="Fic"/>
    <property type="match status" value="1"/>
</dbReference>
<reference evidence="4 5" key="1">
    <citation type="submission" date="2018-03" db="EMBL/GenBank/DDBJ databases">
        <authorList>
            <person name="Keele B.F."/>
        </authorList>
    </citation>
    <scope>NUCLEOTIDE SEQUENCE [LARGE SCALE GENOMIC DNA]</scope>
    <source>
        <strain evidence="4 5">1-11</strain>
    </source>
</reference>
<dbReference type="InterPro" id="IPR003812">
    <property type="entry name" value="Fido"/>
</dbReference>
<evidence type="ECO:0000256" key="2">
    <source>
        <dbReference type="PIRSR" id="PIRSR640198-2"/>
    </source>
</evidence>
<evidence type="ECO:0000313" key="4">
    <source>
        <dbReference type="EMBL" id="AVT45844.1"/>
    </source>
</evidence>
<dbReference type="AlphaFoldDB" id="A0A2R4G4S3"/>
<dbReference type="Gene3D" id="1.10.3290.10">
    <property type="entry name" value="Fido-like domain"/>
    <property type="match status" value="1"/>
</dbReference>
<dbReference type="SUPFAM" id="SSF140931">
    <property type="entry name" value="Fic-like"/>
    <property type="match status" value="1"/>
</dbReference>
<dbReference type="GO" id="GO:0005524">
    <property type="term" value="F:ATP binding"/>
    <property type="evidence" value="ECO:0007669"/>
    <property type="project" value="UniProtKB-KW"/>
</dbReference>
<dbReference type="PANTHER" id="PTHR13504">
    <property type="entry name" value="FIDO DOMAIN-CONTAINING PROTEIN DDB_G0283145"/>
    <property type="match status" value="1"/>
</dbReference>
<evidence type="ECO:0000256" key="1">
    <source>
        <dbReference type="PIRSR" id="PIRSR640198-1"/>
    </source>
</evidence>
<dbReference type="EMBL" id="CP028341">
    <property type="protein sequence ID" value="AVT45844.1"/>
    <property type="molecule type" value="Genomic_DNA"/>
</dbReference>
<keyword evidence="2" id="KW-0547">Nucleotide-binding</keyword>
<sequence length="414" mass="46549">MAIMEYKSIRQTLAVSSSTLKPQDAAEKEYESRLSGYSTYRSGIVFDGHEMFAVAFRELLNAMDSVRGLEVRVEALWTTLPPVARKAYLMELIGVEMQNTNTIENVHTTREEIADALDAAMVDGPHKRLSELAKLFLGLSGEGPENLDLPKTLQDIRNMYNQVMDGELKDADKPDGMLFRAKAVSICDGAGRPIHKGVWPESEIQVQLTKWLALLADESIPPLLRAAMCHYAFEYIHPFYDGNGRTGRFLLALQLSKCLSVPTAISLSPVIADTKGQYYKAFDEAQHPLNCSDVSLFCYRMMRFIATAQESIISMLSEKKSLLETAKSNLERYADTHDIPDLQRNMLYFLLQEELFDETPKPISRRLMREWLGVGERKVNTALSALVDAGLLETHGSRPVRYSLTPAARAEFLQ</sequence>
<dbReference type="PROSITE" id="PS51459">
    <property type="entry name" value="FIDO"/>
    <property type="match status" value="1"/>
</dbReference>